<name>B9L1C8_THERP</name>
<protein>
    <submittedName>
        <fullName evidence="1">Uncharacterized protein</fullName>
    </submittedName>
</protein>
<dbReference type="Proteomes" id="UP000000447">
    <property type="component" value="Chromosome"/>
</dbReference>
<evidence type="ECO:0000313" key="1">
    <source>
        <dbReference type="EMBL" id="ACM05149.1"/>
    </source>
</evidence>
<reference evidence="1 2" key="1">
    <citation type="journal article" date="2009" name="PLoS ONE">
        <title>Complete genome sequence of the aerobic CO-oxidizing thermophile Thermomicrobium roseum.</title>
        <authorList>
            <person name="Wu D."/>
            <person name="Raymond J."/>
            <person name="Wu M."/>
            <person name="Chatterji S."/>
            <person name="Ren Q."/>
            <person name="Graham J.E."/>
            <person name="Bryant D.A."/>
            <person name="Robb F."/>
            <person name="Colman A."/>
            <person name="Tallon L.J."/>
            <person name="Badger J.H."/>
            <person name="Madupu R."/>
            <person name="Ward N.L."/>
            <person name="Eisen J.A."/>
        </authorList>
    </citation>
    <scope>NUCLEOTIDE SEQUENCE [LARGE SCALE GENOMIC DNA]</scope>
    <source>
        <strain evidence="2">ATCC 27502 / DSM 5159 / P-2</strain>
    </source>
</reference>
<accession>B9L1C8</accession>
<dbReference type="HOGENOM" id="CLU_3318421_0_0_0"/>
<keyword evidence="2" id="KW-1185">Reference proteome</keyword>
<dbReference type="EMBL" id="CP001275">
    <property type="protein sequence ID" value="ACM05149.1"/>
    <property type="molecule type" value="Genomic_DNA"/>
</dbReference>
<evidence type="ECO:0000313" key="2">
    <source>
        <dbReference type="Proteomes" id="UP000000447"/>
    </source>
</evidence>
<dbReference type="AlphaFoldDB" id="B9L1C8"/>
<gene>
    <name evidence="1" type="ordered locus">trd_0029</name>
</gene>
<dbReference type="STRING" id="309801.trd_0029"/>
<sequence length="39" mass="4138">MATSAHSFGRPVGCICRILATAHSERMGLATSIVMSCDR</sequence>
<organism evidence="1 2">
    <name type="scientific">Thermomicrobium roseum (strain ATCC 27502 / DSM 5159 / P-2)</name>
    <dbReference type="NCBI Taxonomy" id="309801"/>
    <lineage>
        <taxon>Bacteria</taxon>
        <taxon>Pseudomonadati</taxon>
        <taxon>Thermomicrobiota</taxon>
        <taxon>Thermomicrobia</taxon>
        <taxon>Thermomicrobiales</taxon>
        <taxon>Thermomicrobiaceae</taxon>
        <taxon>Thermomicrobium</taxon>
    </lineage>
</organism>
<dbReference type="KEGG" id="tro:trd_0029"/>
<proteinExistence type="predicted"/>